<feature type="domain" description="CYTH" evidence="1">
    <location>
        <begin position="4"/>
        <end position="192"/>
    </location>
</feature>
<dbReference type="Pfam" id="PF01928">
    <property type="entry name" value="CYTH"/>
    <property type="match status" value="1"/>
</dbReference>
<dbReference type="EMBL" id="CP095075">
    <property type="protein sequence ID" value="UOR13117.1"/>
    <property type="molecule type" value="Genomic_DNA"/>
</dbReference>
<dbReference type="Proteomes" id="UP000830326">
    <property type="component" value="Chromosome"/>
</dbReference>
<dbReference type="PIRSF" id="PIRSF012526">
    <property type="entry name" value="CYTH_UCP012526"/>
    <property type="match status" value="1"/>
</dbReference>
<organism evidence="2 3">
    <name type="scientific">Halobacillus amylolyticus</name>
    <dbReference type="NCBI Taxonomy" id="2932259"/>
    <lineage>
        <taxon>Bacteria</taxon>
        <taxon>Bacillati</taxon>
        <taxon>Bacillota</taxon>
        <taxon>Bacilli</taxon>
        <taxon>Bacillales</taxon>
        <taxon>Bacillaceae</taxon>
        <taxon>Halobacillus</taxon>
    </lineage>
</organism>
<evidence type="ECO:0000313" key="2">
    <source>
        <dbReference type="EMBL" id="UOR13117.1"/>
    </source>
</evidence>
<dbReference type="SUPFAM" id="SSF55154">
    <property type="entry name" value="CYTH-like phosphatases"/>
    <property type="match status" value="1"/>
</dbReference>
<sequence>MAQEIEIEFKNLLSEKEYYKLYTHLSFETVDRIEQTNYYFETEDLKLRNKGAALRVRQKNDTWTVTLKEPHPDGLLETHDQLSKETADLWINDQISDAPNVDNQLNKLGISTSDLRYIGFLTTHRKEREYKDTLIVLDHSFYYDESDYELELEASSKQQGEKVFDELLSTYHIPKRQTENKIKRFYQAKLKSE</sequence>
<dbReference type="InterPro" id="IPR023577">
    <property type="entry name" value="CYTH_domain"/>
</dbReference>
<accession>A0ABY4HE40</accession>
<keyword evidence="3" id="KW-1185">Reference proteome</keyword>
<dbReference type="PROSITE" id="PS51707">
    <property type="entry name" value="CYTH"/>
    <property type="match status" value="1"/>
</dbReference>
<protein>
    <submittedName>
        <fullName evidence="2">CYTH domain-containing protein</fullName>
    </submittedName>
</protein>
<dbReference type="SMART" id="SM01118">
    <property type="entry name" value="CYTH"/>
    <property type="match status" value="1"/>
</dbReference>
<dbReference type="RefSeq" id="WP_245034484.1">
    <property type="nucleotide sequence ID" value="NZ_CP095075.1"/>
</dbReference>
<evidence type="ECO:0000259" key="1">
    <source>
        <dbReference type="PROSITE" id="PS51707"/>
    </source>
</evidence>
<name>A0ABY4HE40_9BACI</name>
<reference evidence="2" key="1">
    <citation type="submission" date="2022-04" db="EMBL/GenBank/DDBJ databases">
        <title>Halobacillus sp. isolated from saltern.</title>
        <authorList>
            <person name="Won M."/>
            <person name="Lee C.-M."/>
            <person name="Woen H.-Y."/>
            <person name="Kwon S.-W."/>
        </authorList>
    </citation>
    <scope>NUCLEOTIDE SEQUENCE</scope>
    <source>
        <strain evidence="2">SSHM10-5</strain>
    </source>
</reference>
<gene>
    <name evidence="2" type="ORF">MUO15_06415</name>
</gene>
<dbReference type="InterPro" id="IPR009195">
    <property type="entry name" value="Uncharacterised_YjbK"/>
</dbReference>
<dbReference type="InterPro" id="IPR033469">
    <property type="entry name" value="CYTH-like_dom_sf"/>
</dbReference>
<dbReference type="CDD" id="cd07762">
    <property type="entry name" value="CYTH-like_Pase_1"/>
    <property type="match status" value="1"/>
</dbReference>
<proteinExistence type="predicted"/>
<evidence type="ECO:0000313" key="3">
    <source>
        <dbReference type="Proteomes" id="UP000830326"/>
    </source>
</evidence>
<dbReference type="Gene3D" id="2.40.320.10">
    <property type="entry name" value="Hypothetical Protein Pfu-838710-001"/>
    <property type="match status" value="1"/>
</dbReference>